<dbReference type="Pfam" id="PF07603">
    <property type="entry name" value="Lcl_C"/>
    <property type="match status" value="1"/>
</dbReference>
<dbReference type="Pfam" id="PF22352">
    <property type="entry name" value="K319L-like_PKD"/>
    <property type="match status" value="2"/>
</dbReference>
<organism evidence="3 4">
    <name type="scientific">Neptunicella marina</name>
    <dbReference type="NCBI Taxonomy" id="2125989"/>
    <lineage>
        <taxon>Bacteria</taxon>
        <taxon>Pseudomonadati</taxon>
        <taxon>Pseudomonadota</taxon>
        <taxon>Gammaproteobacteria</taxon>
        <taxon>Alteromonadales</taxon>
        <taxon>Alteromonadaceae</taxon>
        <taxon>Neptunicella</taxon>
    </lineage>
</organism>
<keyword evidence="1" id="KW-0732">Signal</keyword>
<dbReference type="InterPro" id="IPR011460">
    <property type="entry name" value="Lcl_C"/>
</dbReference>
<feature type="chain" id="PRO_5035249859" evidence="1">
    <location>
        <begin position="19"/>
        <end position="567"/>
    </location>
</feature>
<evidence type="ECO:0000256" key="1">
    <source>
        <dbReference type="SAM" id="SignalP"/>
    </source>
</evidence>
<dbReference type="Gene3D" id="2.60.40.10">
    <property type="entry name" value="Immunoglobulins"/>
    <property type="match status" value="3"/>
</dbReference>
<name>A0A8J6IS46_9ALTE</name>
<keyword evidence="4" id="KW-1185">Reference proteome</keyword>
<dbReference type="PROSITE" id="PS51257">
    <property type="entry name" value="PROKAR_LIPOPROTEIN"/>
    <property type="match status" value="1"/>
</dbReference>
<dbReference type="PANTHER" id="PTHR46182:SF2">
    <property type="entry name" value="FI19480P1"/>
    <property type="match status" value="1"/>
</dbReference>
<gene>
    <name evidence="3" type="ORF">H8B19_11225</name>
</gene>
<comment type="caution">
    <text evidence="3">The sequence shown here is derived from an EMBL/GenBank/DDBJ whole genome shotgun (WGS) entry which is preliminary data.</text>
</comment>
<dbReference type="GO" id="GO:0016020">
    <property type="term" value="C:membrane"/>
    <property type="evidence" value="ECO:0007669"/>
    <property type="project" value="TreeGrafter"/>
</dbReference>
<dbReference type="InterPro" id="IPR013783">
    <property type="entry name" value="Ig-like_fold"/>
</dbReference>
<sequence>MLRLYFVSFILFSLLACSGEDTLSTAPVEQPPKPAVSITLPDDFSANENSLVALTGSARGQTTELTYAWSLTPALDIAHDDTTMAAASFTAPQTTVPVDYIASLTVTDGLGNAATDSVMITIQPVNTLPTPVIVANQHANYASLQFPAGSAIVLDGTSSFDTDAVDINNPITEWRWSQTAGSDITQGKSLDGEILRLTAPIADPGESMTFSLTVTDGEGGQNTAQVTIAVVAASDTLPTVYAGENVTVTSGENILLLGQADTVNPDAMPLSYRWLNDSQLAPSIVSENTLATYAVAPSVTESSTATFTLQVTDALGNKVEDSLDVKVVPQVLSRLNDTGVILHSDGSAQVNSQALVAQYPNQDADNGRDAIAKNGNQPKAGEGDKGFDFTKLDLYGDELPDNATTWRCVRDNVTGLIWEVKQASAGLGFYQHSFSWYQQENNGGIDGALNGAASNCNLAQCNTTDYVLAVNNAGVCGFYDWRLPSHNELVSILHLGKTTAPLIDSNYFPFATSGLTAPVWYWTSEPSADGVSNDESQNAWVVDFATGNDNFINKGSAAHIRLVRAGR</sequence>
<evidence type="ECO:0000313" key="4">
    <source>
        <dbReference type="Proteomes" id="UP000601768"/>
    </source>
</evidence>
<dbReference type="InterPro" id="IPR029865">
    <property type="entry name" value="KIAA0319-like"/>
</dbReference>
<proteinExistence type="predicted"/>
<reference evidence="3" key="2">
    <citation type="submission" date="2020-08" db="EMBL/GenBank/DDBJ databases">
        <authorList>
            <person name="Lai Q."/>
        </authorList>
    </citation>
    <scope>NUCLEOTIDE SEQUENCE</scope>
    <source>
        <strain evidence="3">S27-2</strain>
    </source>
</reference>
<accession>A0A8J6IS46</accession>
<protein>
    <submittedName>
        <fullName evidence="3">DUF1566 domain-containing protein</fullName>
    </submittedName>
</protein>
<feature type="domain" description="Lcl C-terminal" evidence="2">
    <location>
        <begin position="408"/>
        <end position="564"/>
    </location>
</feature>
<dbReference type="AlphaFoldDB" id="A0A8J6IS46"/>
<dbReference type="EMBL" id="JACNEP010000007">
    <property type="protein sequence ID" value="MBC3766450.1"/>
    <property type="molecule type" value="Genomic_DNA"/>
</dbReference>
<dbReference type="PANTHER" id="PTHR46182">
    <property type="entry name" value="FI19480P1"/>
    <property type="match status" value="1"/>
</dbReference>
<evidence type="ECO:0000259" key="2">
    <source>
        <dbReference type="Pfam" id="PF07603"/>
    </source>
</evidence>
<dbReference type="Proteomes" id="UP000601768">
    <property type="component" value="Unassembled WGS sequence"/>
</dbReference>
<dbReference type="GO" id="GO:0031410">
    <property type="term" value="C:cytoplasmic vesicle"/>
    <property type="evidence" value="ECO:0007669"/>
    <property type="project" value="TreeGrafter"/>
</dbReference>
<feature type="signal peptide" evidence="1">
    <location>
        <begin position="1"/>
        <end position="18"/>
    </location>
</feature>
<dbReference type="RefSeq" id="WP_186506968.1">
    <property type="nucleotide sequence ID" value="NZ_JACNEP010000007.1"/>
</dbReference>
<reference evidence="3" key="1">
    <citation type="journal article" date="2018" name="Int. J. Syst. Evol. Microbiol.">
        <title>Neptunicella marina gen. nov., sp. nov., isolated from surface seawater.</title>
        <authorList>
            <person name="Liu X."/>
            <person name="Lai Q."/>
            <person name="Du Y."/>
            <person name="Zhang X."/>
            <person name="Liu Z."/>
            <person name="Sun F."/>
            <person name="Shao Z."/>
        </authorList>
    </citation>
    <scope>NUCLEOTIDE SEQUENCE</scope>
    <source>
        <strain evidence="3">S27-2</strain>
    </source>
</reference>
<evidence type="ECO:0000313" key="3">
    <source>
        <dbReference type="EMBL" id="MBC3766450.1"/>
    </source>
</evidence>